<proteinExistence type="predicted"/>
<dbReference type="OrthoDB" id="4141102at2759"/>
<evidence type="ECO:0000313" key="2">
    <source>
        <dbReference type="Proteomes" id="UP000799537"/>
    </source>
</evidence>
<sequence length="264" mass="30464">MVSTSPQKTADPPAEVESLMKWAIRQRLIKIFVGHEVKPYFLQESTLVNSSTYFARALDYQVSLGGNEPGVLNFPDDNEYRQAWQQLLFWIINKRLPRHAEEQEEPSAATTTTPPEDIILWVKTWVLGDKYCIPRLQNAVMSKLLRYFRTKHLPDDTVHVNTMLLISPIDTPLRRLLSEEVVILTQDKGFKAKELMPSDGTPGLSASLLKAFSDYVACREVFPRQSSETRTKARREYMVGEEYDEDWLEDVKKVKAKRKRASEE</sequence>
<evidence type="ECO:0000313" key="1">
    <source>
        <dbReference type="EMBL" id="KAF2162546.1"/>
    </source>
</evidence>
<dbReference type="EMBL" id="ML993613">
    <property type="protein sequence ID" value="KAF2162546.1"/>
    <property type="molecule type" value="Genomic_DNA"/>
</dbReference>
<dbReference type="AlphaFoldDB" id="A0A6A6CAR2"/>
<name>A0A6A6CAR2_ZASCE</name>
<organism evidence="1 2">
    <name type="scientific">Zasmidium cellare ATCC 36951</name>
    <dbReference type="NCBI Taxonomy" id="1080233"/>
    <lineage>
        <taxon>Eukaryota</taxon>
        <taxon>Fungi</taxon>
        <taxon>Dikarya</taxon>
        <taxon>Ascomycota</taxon>
        <taxon>Pezizomycotina</taxon>
        <taxon>Dothideomycetes</taxon>
        <taxon>Dothideomycetidae</taxon>
        <taxon>Mycosphaerellales</taxon>
        <taxon>Mycosphaerellaceae</taxon>
        <taxon>Zasmidium</taxon>
    </lineage>
</organism>
<accession>A0A6A6CAR2</accession>
<dbReference type="Proteomes" id="UP000799537">
    <property type="component" value="Unassembled WGS sequence"/>
</dbReference>
<dbReference type="GeneID" id="54561723"/>
<evidence type="ECO:0008006" key="3">
    <source>
        <dbReference type="Google" id="ProtNLM"/>
    </source>
</evidence>
<reference evidence="1" key="1">
    <citation type="journal article" date="2020" name="Stud. Mycol.">
        <title>101 Dothideomycetes genomes: a test case for predicting lifestyles and emergence of pathogens.</title>
        <authorList>
            <person name="Haridas S."/>
            <person name="Albert R."/>
            <person name="Binder M."/>
            <person name="Bloem J."/>
            <person name="Labutti K."/>
            <person name="Salamov A."/>
            <person name="Andreopoulos B."/>
            <person name="Baker S."/>
            <person name="Barry K."/>
            <person name="Bills G."/>
            <person name="Bluhm B."/>
            <person name="Cannon C."/>
            <person name="Castanera R."/>
            <person name="Culley D."/>
            <person name="Daum C."/>
            <person name="Ezra D."/>
            <person name="Gonzalez J."/>
            <person name="Henrissat B."/>
            <person name="Kuo A."/>
            <person name="Liang C."/>
            <person name="Lipzen A."/>
            <person name="Lutzoni F."/>
            <person name="Magnuson J."/>
            <person name="Mondo S."/>
            <person name="Nolan M."/>
            <person name="Ohm R."/>
            <person name="Pangilinan J."/>
            <person name="Park H.-J."/>
            <person name="Ramirez L."/>
            <person name="Alfaro M."/>
            <person name="Sun H."/>
            <person name="Tritt A."/>
            <person name="Yoshinaga Y."/>
            <person name="Zwiers L.-H."/>
            <person name="Turgeon B."/>
            <person name="Goodwin S."/>
            <person name="Spatafora J."/>
            <person name="Crous P."/>
            <person name="Grigoriev I."/>
        </authorList>
    </citation>
    <scope>NUCLEOTIDE SEQUENCE</scope>
    <source>
        <strain evidence="1">ATCC 36951</strain>
    </source>
</reference>
<protein>
    <recommendedName>
        <fullName evidence="3">BTB domain-containing protein</fullName>
    </recommendedName>
</protein>
<dbReference type="RefSeq" id="XP_033663435.1">
    <property type="nucleotide sequence ID" value="XM_033808451.1"/>
</dbReference>
<gene>
    <name evidence="1" type="ORF">M409DRAFT_27168</name>
</gene>
<keyword evidence="2" id="KW-1185">Reference proteome</keyword>